<evidence type="ECO:0000256" key="8">
    <source>
        <dbReference type="RuleBase" id="RU371123"/>
    </source>
</evidence>
<evidence type="ECO:0000256" key="3">
    <source>
        <dbReference type="ARBA" id="ARBA00022729"/>
    </source>
</evidence>
<dbReference type="InterPro" id="IPR017937">
    <property type="entry name" value="Thioredoxin_CS"/>
</dbReference>
<evidence type="ECO:0000256" key="6">
    <source>
        <dbReference type="ARBA" id="ARBA00023157"/>
    </source>
</evidence>
<sequence>MFCWAYSRKALKARWLCLLTRSSLCLDPLAWEARPTAFWEGASGLEKLLKSTALRAQANETVEILLEKIRISNMADFTAFARLMTHALARPESMPGLMVLDGLSVLLSPFTSATSWSHRWRLTWSWRVLRQLAMTGCCVVLLSHTAGSMGTSQLALGQQWSHAASVRLELSRPLVGNALRLCLRKSCRQQLCQTTDAGEEVDNSLSADLIIDEAWTRDRHGQGQVCGMETPKKDTKPRDAAGFHEQPGRAYEYFSEPPSREKCRRRKPKEADETFGVDSTGPQRSEEGVLDVSGPKDSASKVILNLRAIAEKNGGQIGLPKLAMREMQGTCEDGEAITYAVPKSWDPFREAERLRAELANARSELQRVQKAMLQSKVQEVEEREDAEYLDSPCGRMSARFVGFCHTLAWYFGQGGSQPSGDVIWSPRPHLYESGSQKSLYPSGGPVTILSGASCQLHGSIVERGFTTLLVEYYSSGCPHCWYFAPVFQQVAEAYKGSDTVRVAACNCVENVDACDAMQIFRYPTLRAYKVGKGTLDLLYDVPHFTDSHQKSSQELVQWLSERSGLWTPPHPQSLKLGAVFRAGHAVAVDGPPGKTGWAMDYHLDDERFVEARLGLLVLLKGYSGAQQHPAAVSITSFVSRVFPRHTADFHSLAVQIQDRGPVQPWEMRRMLKKWESLFGQREHVFCEDETCAVWQLLHVVAASVAAVAVTGQPLAQHGSWTVTVPEAMSFFRLAISEFFTCEGCRQHFLEAFDRCFYGSCLVLEAADAQLQARQMVWWLWRTHNAVSLRVLKEHLPAEGQAVVDRRWPAYRDCPGCWKAEVVSGGTQPHAQVDPAGPVSIGLLDAPFDLDRVFGYILSQYVGRENLQLEQKVADSMWRFPGSVESTAATTFCACMLLCLSAVAALRSRRRPCDLVQE</sequence>
<dbReference type="InterPro" id="IPR013766">
    <property type="entry name" value="Thioredoxin_domain"/>
</dbReference>
<feature type="chain" id="PRO_5032355392" description="Sulfhydryl oxidase" evidence="11">
    <location>
        <begin position="26"/>
        <end position="917"/>
    </location>
</feature>
<evidence type="ECO:0000313" key="14">
    <source>
        <dbReference type="EMBL" id="CAE7756988.1"/>
    </source>
</evidence>
<feature type="signal peptide" evidence="11">
    <location>
        <begin position="1"/>
        <end position="25"/>
    </location>
</feature>
<dbReference type="Pfam" id="PF00085">
    <property type="entry name" value="Thioredoxin"/>
    <property type="match status" value="1"/>
</dbReference>
<evidence type="ECO:0000313" key="15">
    <source>
        <dbReference type="Proteomes" id="UP000601435"/>
    </source>
</evidence>
<organism evidence="14 15">
    <name type="scientific">Symbiodinium necroappetens</name>
    <dbReference type="NCBI Taxonomy" id="1628268"/>
    <lineage>
        <taxon>Eukaryota</taxon>
        <taxon>Sar</taxon>
        <taxon>Alveolata</taxon>
        <taxon>Dinophyceae</taxon>
        <taxon>Suessiales</taxon>
        <taxon>Symbiodiniaceae</taxon>
        <taxon>Symbiodinium</taxon>
    </lineage>
</organism>
<feature type="domain" description="Thioredoxin" evidence="13">
    <location>
        <begin position="440"/>
        <end position="564"/>
    </location>
</feature>
<dbReference type="PANTHER" id="PTHR22897:SF8">
    <property type="entry name" value="SULFHYDRYL OXIDASE"/>
    <property type="match status" value="1"/>
</dbReference>
<dbReference type="InterPro" id="IPR036774">
    <property type="entry name" value="ERV/ALR_sulphydryl_oxid_sf"/>
</dbReference>
<dbReference type="GO" id="GO:0006457">
    <property type="term" value="P:protein folding"/>
    <property type="evidence" value="ECO:0007669"/>
    <property type="project" value="TreeGrafter"/>
</dbReference>
<evidence type="ECO:0000256" key="2">
    <source>
        <dbReference type="ARBA" id="ARBA00022630"/>
    </source>
</evidence>
<comment type="cofactor">
    <cofactor evidence="1 8">
        <name>FAD</name>
        <dbReference type="ChEBI" id="CHEBI:57692"/>
    </cofactor>
</comment>
<dbReference type="InterPro" id="IPR039798">
    <property type="entry name" value="Sulfhydryl_oxidase"/>
</dbReference>
<dbReference type="GO" id="GO:0000139">
    <property type="term" value="C:Golgi membrane"/>
    <property type="evidence" value="ECO:0007669"/>
    <property type="project" value="TreeGrafter"/>
</dbReference>
<accession>A0A812Y2P7</accession>
<keyword evidence="2 8" id="KW-0285">Flavoprotein</keyword>
<dbReference type="SUPFAM" id="SSF69000">
    <property type="entry name" value="FAD-dependent thiol oxidase"/>
    <property type="match status" value="1"/>
</dbReference>
<keyword evidence="15" id="KW-1185">Reference proteome</keyword>
<feature type="coiled-coil region" evidence="9">
    <location>
        <begin position="348"/>
        <end position="378"/>
    </location>
</feature>
<reference evidence="14" key="1">
    <citation type="submission" date="2021-02" db="EMBL/GenBank/DDBJ databases">
        <authorList>
            <person name="Dougan E. K."/>
            <person name="Rhodes N."/>
            <person name="Thang M."/>
            <person name="Chan C."/>
        </authorList>
    </citation>
    <scope>NUCLEOTIDE SEQUENCE</scope>
</reference>
<dbReference type="PANTHER" id="PTHR22897">
    <property type="entry name" value="QUIESCIN Q6-RELATED SULFHYDRYL OXIDASE"/>
    <property type="match status" value="1"/>
</dbReference>
<keyword evidence="3 11" id="KW-0732">Signal</keyword>
<evidence type="ECO:0000256" key="4">
    <source>
        <dbReference type="ARBA" id="ARBA00022827"/>
    </source>
</evidence>
<dbReference type="AlphaFoldDB" id="A0A812Y2P7"/>
<dbReference type="Gene3D" id="3.40.30.10">
    <property type="entry name" value="Glutaredoxin"/>
    <property type="match status" value="1"/>
</dbReference>
<evidence type="ECO:0000256" key="10">
    <source>
        <dbReference type="SAM" id="MobiDB-lite"/>
    </source>
</evidence>
<evidence type="ECO:0000259" key="12">
    <source>
        <dbReference type="PROSITE" id="PS51324"/>
    </source>
</evidence>
<protein>
    <recommendedName>
        <fullName evidence="8">Sulfhydryl oxidase</fullName>
        <ecNumber evidence="8">1.8.3.2</ecNumber>
    </recommendedName>
</protein>
<dbReference type="CDD" id="cd02961">
    <property type="entry name" value="PDI_a_family"/>
    <property type="match status" value="1"/>
</dbReference>
<dbReference type="OrthoDB" id="59470at2759"/>
<dbReference type="EMBL" id="CAJNJA010039475">
    <property type="protein sequence ID" value="CAE7756988.1"/>
    <property type="molecule type" value="Genomic_DNA"/>
</dbReference>
<evidence type="ECO:0000259" key="13">
    <source>
        <dbReference type="PROSITE" id="PS51352"/>
    </source>
</evidence>
<dbReference type="GO" id="GO:0003756">
    <property type="term" value="F:protein disulfide isomerase activity"/>
    <property type="evidence" value="ECO:0007669"/>
    <property type="project" value="TreeGrafter"/>
</dbReference>
<comment type="catalytic activity">
    <reaction evidence="8">
        <text>2 R'C(R)SH + O2 = R'C(R)S-S(R)CR' + H2O2</text>
        <dbReference type="Rhea" id="RHEA:17357"/>
        <dbReference type="ChEBI" id="CHEBI:15379"/>
        <dbReference type="ChEBI" id="CHEBI:16240"/>
        <dbReference type="ChEBI" id="CHEBI:16520"/>
        <dbReference type="ChEBI" id="CHEBI:17412"/>
        <dbReference type="EC" id="1.8.3.2"/>
    </reaction>
</comment>
<comment type="caution">
    <text evidence="14">The sequence shown here is derived from an EMBL/GenBank/DDBJ whole genome shotgun (WGS) entry which is preliminary data.</text>
</comment>
<evidence type="ECO:0000256" key="5">
    <source>
        <dbReference type="ARBA" id="ARBA00023002"/>
    </source>
</evidence>
<dbReference type="Proteomes" id="UP000601435">
    <property type="component" value="Unassembled WGS sequence"/>
</dbReference>
<keyword evidence="7" id="KW-0325">Glycoprotein</keyword>
<gene>
    <name evidence="14" type="primary">QSOX1</name>
    <name evidence="14" type="ORF">SNEC2469_LOCUS21984</name>
</gene>
<feature type="domain" description="ERV/ALR sulfhydryl oxidase" evidence="12">
    <location>
        <begin position="680"/>
        <end position="807"/>
    </location>
</feature>
<dbReference type="PROSITE" id="PS51352">
    <property type="entry name" value="THIOREDOXIN_2"/>
    <property type="match status" value="1"/>
</dbReference>
<feature type="compositionally biased region" description="Basic and acidic residues" evidence="10">
    <location>
        <begin position="230"/>
        <end position="242"/>
    </location>
</feature>
<keyword evidence="6" id="KW-1015">Disulfide bond</keyword>
<dbReference type="GO" id="GO:0016971">
    <property type="term" value="F:flavin-dependent sulfhydryl oxidase activity"/>
    <property type="evidence" value="ECO:0007669"/>
    <property type="project" value="InterPro"/>
</dbReference>
<evidence type="ECO:0000256" key="1">
    <source>
        <dbReference type="ARBA" id="ARBA00001974"/>
    </source>
</evidence>
<dbReference type="Gene3D" id="3.40.50.300">
    <property type="entry name" value="P-loop containing nucleotide triphosphate hydrolases"/>
    <property type="match status" value="1"/>
</dbReference>
<dbReference type="PROSITE" id="PS51324">
    <property type="entry name" value="ERV_ALR"/>
    <property type="match status" value="1"/>
</dbReference>
<dbReference type="GO" id="GO:0005615">
    <property type="term" value="C:extracellular space"/>
    <property type="evidence" value="ECO:0007669"/>
    <property type="project" value="TreeGrafter"/>
</dbReference>
<proteinExistence type="predicted"/>
<keyword evidence="5 8" id="KW-0560">Oxidoreductase</keyword>
<name>A0A812Y2P7_9DINO</name>
<keyword evidence="4 8" id="KW-0274">FAD</keyword>
<dbReference type="SUPFAM" id="SSF52833">
    <property type="entry name" value="Thioredoxin-like"/>
    <property type="match status" value="1"/>
</dbReference>
<dbReference type="PROSITE" id="PS00194">
    <property type="entry name" value="THIOREDOXIN_1"/>
    <property type="match status" value="1"/>
</dbReference>
<evidence type="ECO:0000256" key="11">
    <source>
        <dbReference type="SAM" id="SignalP"/>
    </source>
</evidence>
<dbReference type="Pfam" id="PF04777">
    <property type="entry name" value="Evr1_Alr"/>
    <property type="match status" value="1"/>
</dbReference>
<dbReference type="InterPro" id="IPR027417">
    <property type="entry name" value="P-loop_NTPase"/>
</dbReference>
<dbReference type="EC" id="1.8.3.2" evidence="8"/>
<keyword evidence="9" id="KW-0175">Coiled coil</keyword>
<evidence type="ECO:0000256" key="7">
    <source>
        <dbReference type="ARBA" id="ARBA00023180"/>
    </source>
</evidence>
<dbReference type="InterPro" id="IPR017905">
    <property type="entry name" value="ERV/ALR_sulphydryl_oxidase"/>
</dbReference>
<dbReference type="InterPro" id="IPR036249">
    <property type="entry name" value="Thioredoxin-like_sf"/>
</dbReference>
<evidence type="ECO:0000256" key="9">
    <source>
        <dbReference type="SAM" id="Coils"/>
    </source>
</evidence>
<dbReference type="Gene3D" id="1.20.120.310">
    <property type="entry name" value="ERV/ALR sulfhydryl oxidase domain"/>
    <property type="match status" value="1"/>
</dbReference>
<feature type="region of interest" description="Disordered" evidence="10">
    <location>
        <begin position="221"/>
        <end position="295"/>
    </location>
</feature>